<name>A0ACC2QA94_9NEOP</name>
<proteinExistence type="predicted"/>
<reference evidence="1" key="1">
    <citation type="submission" date="2023-03" db="EMBL/GenBank/DDBJ databases">
        <title>Chromosome-level genomes of two armyworms, Mythimna separata and Mythimna loreyi, provide insights into the biosynthesis and reception of sex pheromones.</title>
        <authorList>
            <person name="Zhao H."/>
        </authorList>
    </citation>
    <scope>NUCLEOTIDE SEQUENCE</scope>
    <source>
        <strain evidence="1">BeijingLab</strain>
    </source>
</reference>
<evidence type="ECO:0000313" key="2">
    <source>
        <dbReference type="Proteomes" id="UP001231649"/>
    </source>
</evidence>
<comment type="caution">
    <text evidence="1">The sequence shown here is derived from an EMBL/GenBank/DDBJ whole genome shotgun (WGS) entry which is preliminary data.</text>
</comment>
<protein>
    <submittedName>
        <fullName evidence="1">Uncharacterized protein</fullName>
    </submittedName>
</protein>
<sequence length="514" mass="57688">MPSVYTFSRNDNEIMLELLNVFSSGRGTAREQWSIQAELLVEPVGWDALWKLSKDFCKKFEVRFPCIAYVSVTSVDFENLSACVDVLSVQHESVSLPENIVDVPLIDLWPTVKQREQCINVATTAEFIDLLRFYYNDIWMPWDDADDKVLLPNTIEERMQLWSDMHNGTIPKCVARSIKLLRNSAIDAHERLRQLDSSLCEGDLANDDDSLLPPSYISLCAEMNARLDGLMSKWTLYENSLIREQYLARERAKWQKIKSKKNVVALWEGGSIFQFGEIAKFLASHLTSEYHLSVMTSAEEALTLEPEELVVCGQSHQVPEVPLSNINITSFNDATLEASDMRSCLLMLSEECRLLKLRLLCTSVNTVIVMRSGRLHIVGCVIQDQSSSSQSDFAQGLMAMSGAKILIEDCTFDNFYSGIVVHKGAQVELRKCKIRNCGVGIQMYSGSKVELSDTIVENCSEQCIRCEIDTTLDTVAEKPAGVNGVEGLLVHNNCKIGTGNLQKEVLVVQQDITI</sequence>
<dbReference type="EMBL" id="CM056797">
    <property type="protein sequence ID" value="KAJ8712788.1"/>
    <property type="molecule type" value="Genomic_DNA"/>
</dbReference>
<keyword evidence="2" id="KW-1185">Reference proteome</keyword>
<organism evidence="1 2">
    <name type="scientific">Mythimna loreyi</name>
    <dbReference type="NCBI Taxonomy" id="667449"/>
    <lineage>
        <taxon>Eukaryota</taxon>
        <taxon>Metazoa</taxon>
        <taxon>Ecdysozoa</taxon>
        <taxon>Arthropoda</taxon>
        <taxon>Hexapoda</taxon>
        <taxon>Insecta</taxon>
        <taxon>Pterygota</taxon>
        <taxon>Neoptera</taxon>
        <taxon>Endopterygota</taxon>
        <taxon>Lepidoptera</taxon>
        <taxon>Glossata</taxon>
        <taxon>Ditrysia</taxon>
        <taxon>Noctuoidea</taxon>
        <taxon>Noctuidae</taxon>
        <taxon>Noctuinae</taxon>
        <taxon>Hadenini</taxon>
        <taxon>Mythimna</taxon>
    </lineage>
</organism>
<dbReference type="Proteomes" id="UP001231649">
    <property type="component" value="Chromosome 21"/>
</dbReference>
<evidence type="ECO:0000313" key="1">
    <source>
        <dbReference type="EMBL" id="KAJ8712788.1"/>
    </source>
</evidence>
<gene>
    <name evidence="1" type="ORF">PYW08_008092</name>
</gene>
<accession>A0ACC2QA94</accession>